<dbReference type="EMBL" id="MN617843">
    <property type="protein sequence ID" value="QGH75329.1"/>
    <property type="molecule type" value="Genomic_DNA"/>
</dbReference>
<accession>A0A5Q2WF65</accession>
<keyword evidence="2" id="KW-1185">Reference proteome</keyword>
<proteinExistence type="predicted"/>
<gene>
    <name evidence="1" type="primary">81</name>
    <name evidence="1" type="ORF">SEA_QUESADILLA_81</name>
</gene>
<dbReference type="RefSeq" id="YP_009949837.1">
    <property type="nucleotide sequence ID" value="NC_051584.1"/>
</dbReference>
<sequence>MARRGRHRAPRGPEGHFRFIAGRQVRMKRAVIVGPDPCGCPPDPMGFDCPHVEARAR</sequence>
<dbReference type="Proteomes" id="UP000370142">
    <property type="component" value="Segment"/>
</dbReference>
<dbReference type="KEGG" id="vg:60321245"/>
<organism evidence="1 2">
    <name type="scientific">Mycobacterium phage Quesadilla</name>
    <dbReference type="NCBI Taxonomy" id="2664226"/>
    <lineage>
        <taxon>Viruses</taxon>
        <taxon>Duplodnaviria</taxon>
        <taxon>Heunggongvirae</taxon>
        <taxon>Uroviricota</taxon>
        <taxon>Caudoviricetes</taxon>
        <taxon>Bclasvirinae</taxon>
        <taxon>Quesadillavirus</taxon>
        <taxon>Quesadillavirus quesadilla</taxon>
    </lineage>
</organism>
<dbReference type="GeneID" id="60321245"/>
<evidence type="ECO:0000313" key="2">
    <source>
        <dbReference type="Proteomes" id="UP000370142"/>
    </source>
</evidence>
<name>A0A5Q2WF65_9CAUD</name>
<reference evidence="1 2" key="1">
    <citation type="submission" date="2019-10" db="EMBL/GenBank/DDBJ databases">
        <authorList>
            <person name="Jorgensen H.J."/>
            <person name="Tolsma S."/>
            <person name="Caruso S.M."/>
            <person name="Garlena R.A."/>
            <person name="Russell D.A."/>
            <person name="Pope W.H."/>
            <person name="Jacobs-Se D."/>
            <person name="Hatfull G.F."/>
        </authorList>
    </citation>
    <scope>NUCLEOTIDE SEQUENCE [LARGE SCALE GENOMIC DNA]</scope>
</reference>
<protein>
    <submittedName>
        <fullName evidence="1">Uncharacterized protein</fullName>
    </submittedName>
</protein>
<evidence type="ECO:0000313" key="1">
    <source>
        <dbReference type="EMBL" id="QGH75329.1"/>
    </source>
</evidence>